<feature type="region of interest" description="Disordered" evidence="1">
    <location>
        <begin position="185"/>
        <end position="211"/>
    </location>
</feature>
<accession>A0A1E5VXV4</accession>
<proteinExistence type="predicted"/>
<sequence>LYTQFVTQGKIRTADSSRTLSSNKITKDLPGHLLRAARNVPRRATRAAPRLVQDPWPPRDGRRLGPVHGVDAAARGGARRAARGVLACQCALPRHDAVALVPRRRRPDDADEKFTFPEIANIRRAKIPVAQPVPLFRKHVAGDEVSDAIRRFFLWNLDCECFVVNLFAALESDYLPSVRTPEGVRGGNGLAGHGHPRVGAAGGDPAPPRRGLVPEALRLELGARGDGVWRGAAHVADRSRSVHERVAVPVAERADALPDSGQLASAVAAAFREEGNPVRDRAMELGRKAAAAVAKGGSSHRDTEELVCMLSTVV</sequence>
<keyword evidence="3" id="KW-1185">Reference proteome</keyword>
<gene>
    <name evidence="2" type="ORF">BAE44_0009045</name>
</gene>
<feature type="non-terminal residue" evidence="2">
    <location>
        <position position="1"/>
    </location>
</feature>
<reference evidence="2 3" key="1">
    <citation type="submission" date="2016-09" db="EMBL/GenBank/DDBJ databases">
        <title>The draft genome of Dichanthelium oligosanthes: A C3 panicoid grass species.</title>
        <authorList>
            <person name="Studer A.J."/>
            <person name="Schnable J.C."/>
            <person name="Brutnell T.P."/>
        </authorList>
    </citation>
    <scope>NUCLEOTIDE SEQUENCE [LARGE SCALE GENOMIC DNA]</scope>
    <source>
        <strain evidence="3">cv. Kellogg 1175</strain>
        <tissue evidence="2">Leaf</tissue>
    </source>
</reference>
<name>A0A1E5VXV4_9POAL</name>
<dbReference type="SUPFAM" id="SSF53756">
    <property type="entry name" value="UDP-Glycosyltransferase/glycogen phosphorylase"/>
    <property type="match status" value="1"/>
</dbReference>
<protein>
    <submittedName>
        <fullName evidence="2">Uncharacterized protein</fullName>
    </submittedName>
</protein>
<comment type="caution">
    <text evidence="2">The sequence shown here is derived from an EMBL/GenBank/DDBJ whole genome shotgun (WGS) entry which is preliminary data.</text>
</comment>
<evidence type="ECO:0000256" key="1">
    <source>
        <dbReference type="SAM" id="MobiDB-lite"/>
    </source>
</evidence>
<dbReference type="AlphaFoldDB" id="A0A1E5VXV4"/>
<evidence type="ECO:0000313" key="2">
    <source>
        <dbReference type="EMBL" id="OEL29936.1"/>
    </source>
</evidence>
<dbReference type="EMBL" id="LWDX02026624">
    <property type="protein sequence ID" value="OEL29936.1"/>
    <property type="molecule type" value="Genomic_DNA"/>
</dbReference>
<evidence type="ECO:0000313" key="3">
    <source>
        <dbReference type="Proteomes" id="UP000095767"/>
    </source>
</evidence>
<dbReference type="Proteomes" id="UP000095767">
    <property type="component" value="Unassembled WGS sequence"/>
</dbReference>
<organism evidence="2 3">
    <name type="scientific">Dichanthelium oligosanthes</name>
    <dbReference type="NCBI Taxonomy" id="888268"/>
    <lineage>
        <taxon>Eukaryota</taxon>
        <taxon>Viridiplantae</taxon>
        <taxon>Streptophyta</taxon>
        <taxon>Embryophyta</taxon>
        <taxon>Tracheophyta</taxon>
        <taxon>Spermatophyta</taxon>
        <taxon>Magnoliopsida</taxon>
        <taxon>Liliopsida</taxon>
        <taxon>Poales</taxon>
        <taxon>Poaceae</taxon>
        <taxon>PACMAD clade</taxon>
        <taxon>Panicoideae</taxon>
        <taxon>Panicodae</taxon>
        <taxon>Paniceae</taxon>
        <taxon>Dichantheliinae</taxon>
        <taxon>Dichanthelium</taxon>
    </lineage>
</organism>